<evidence type="ECO:0000259" key="10">
    <source>
        <dbReference type="Pfam" id="PF12022"/>
    </source>
</evidence>
<evidence type="ECO:0000256" key="4">
    <source>
        <dbReference type="ARBA" id="ARBA00022448"/>
    </source>
</evidence>
<dbReference type="Pfam" id="PF06148">
    <property type="entry name" value="COG2_N"/>
    <property type="match status" value="1"/>
</dbReference>
<dbReference type="GO" id="GO:0007030">
    <property type="term" value="P:Golgi organization"/>
    <property type="evidence" value="ECO:0007669"/>
    <property type="project" value="InterPro"/>
</dbReference>
<evidence type="ECO:0000256" key="8">
    <source>
        <dbReference type="ARBA" id="ARBA00031344"/>
    </source>
</evidence>
<feature type="domain" description="COG complex component COG2 C-terminal" evidence="10">
    <location>
        <begin position="359"/>
        <end position="668"/>
    </location>
</feature>
<dbReference type="InterPro" id="IPR024602">
    <property type="entry name" value="COG_su2_N"/>
</dbReference>
<reference evidence="11" key="1">
    <citation type="journal article" date="2011" name="Genome Res.">
        <title>Deep small RNA sequencing from the nematode Ascaris reveals conservation, functional diversification, and novel developmental profiles.</title>
        <authorList>
            <person name="Wang J."/>
            <person name="Czech B."/>
            <person name="Crunk A."/>
            <person name="Wallace A."/>
            <person name="Mitreva M."/>
            <person name="Hannon G.J."/>
            <person name="Davis R.E."/>
        </authorList>
    </citation>
    <scope>NUCLEOTIDE SEQUENCE</scope>
</reference>
<evidence type="ECO:0000256" key="5">
    <source>
        <dbReference type="ARBA" id="ARBA00022927"/>
    </source>
</evidence>
<evidence type="ECO:0000256" key="7">
    <source>
        <dbReference type="ARBA" id="ARBA00023136"/>
    </source>
</evidence>
<evidence type="ECO:0000256" key="6">
    <source>
        <dbReference type="ARBA" id="ARBA00023034"/>
    </source>
</evidence>
<dbReference type="PANTHER" id="PTHR12961:SF0">
    <property type="entry name" value="CONSERVED OLIGOMERIC GOLGI COMPLEX SUBUNIT 2"/>
    <property type="match status" value="1"/>
</dbReference>
<proteinExistence type="evidence at transcript level"/>
<name>F1KUU6_ASCSU</name>
<protein>
    <recommendedName>
        <fullName evidence="3">Conserved oligomeric Golgi complex subunit 2</fullName>
    </recommendedName>
    <alternativeName>
        <fullName evidence="8">Component of oligomeric Golgi complex 2</fullName>
    </alternativeName>
</protein>
<sequence length="717" mass="80633">MSTTNVSANDTMASVSHALFSSTSNALSDSHLCFNKAHFGRTDFNVDRFVNLARRRANLAQIHNDLRVYLKVVQNSMIELINDDYADFVNLSSNLVGLKETIEKLNKDIEVIWNDLCGSTREVMTAAEYIDQQATDLAQCRAAQIDLSAKISLIMAIERLADKISSRPNAVDSFWLDGLSDAVVDMELWYRKLMKPEGKFGDARNACLIHVQKMSEEWLVHDLQGECVNTGALLGILTLIEEIDSAVSRVMTEVIDPKIEKHTADLGLFLDNVLTKMIEMREEWLTKLAKNASRVSTISPFLDKCLLTYVVSLLDLHFGSVLIPSDNRLFHRCCSAIYKFISNWPDASKSRTVLRMIRDRFNLIVYFKLETHQFLSDLNERLDPKAFRFVSADTSVSGGDTAKKRENGSFSLEIEEKVHCECSAIVIRALTSLWSEDIYLPTLLDKFWDFSLKMLDKYSKWLDALLKYFGNGGNCIEGVDTWRALCAVYVDCSTVDARIFELALSSIWTKIRELGLDVTPFGQCLSSFSSRIAKRRKELEDIIVCNIVASLTKVMDGVSDIPRHYRWTKKPHPTEASLYISEAFSVFESFTDEVRERCWADEDIENVSKRVLAESLDAFCVKAEQVLDSVEQTGSSLQRFKRKSATGSADVNAADTDEGKIRSQLILDLNYCRSRACAVEIDVPRIDKLMSRAGSGVDGAIKTGPILSLPDMAVVAE</sequence>
<dbReference type="InterPro" id="IPR024603">
    <property type="entry name" value="COG_complex_COG2_C"/>
</dbReference>
<comment type="similarity">
    <text evidence="2">Belongs to the COG2 family.</text>
</comment>
<keyword evidence="5" id="KW-0653">Protein transport</keyword>
<dbReference type="GO" id="GO:0000139">
    <property type="term" value="C:Golgi membrane"/>
    <property type="evidence" value="ECO:0007669"/>
    <property type="project" value="UniProtKB-SubCell"/>
</dbReference>
<evidence type="ECO:0000256" key="3">
    <source>
        <dbReference type="ARBA" id="ARBA00020977"/>
    </source>
</evidence>
<dbReference type="GO" id="GO:0015031">
    <property type="term" value="P:protein transport"/>
    <property type="evidence" value="ECO:0007669"/>
    <property type="project" value="UniProtKB-KW"/>
</dbReference>
<evidence type="ECO:0000259" key="9">
    <source>
        <dbReference type="Pfam" id="PF06148"/>
    </source>
</evidence>
<dbReference type="EMBL" id="JI166260">
    <property type="protein sequence ID" value="ADY41650.1"/>
    <property type="molecule type" value="mRNA"/>
</dbReference>
<keyword evidence="4" id="KW-0813">Transport</keyword>
<keyword evidence="7" id="KW-0472">Membrane</keyword>
<dbReference type="PANTHER" id="PTHR12961">
    <property type="entry name" value="CONSERVED OLIGOMERIC GOLGI COMPLEX COMPONENT 2"/>
    <property type="match status" value="1"/>
</dbReference>
<dbReference type="AlphaFoldDB" id="F1KUU6"/>
<dbReference type="InterPro" id="IPR009316">
    <property type="entry name" value="COG2"/>
</dbReference>
<dbReference type="Pfam" id="PF12022">
    <property type="entry name" value="COG2_C"/>
    <property type="match status" value="1"/>
</dbReference>
<evidence type="ECO:0000313" key="11">
    <source>
        <dbReference type="EMBL" id="ADY41650.1"/>
    </source>
</evidence>
<evidence type="ECO:0000256" key="2">
    <source>
        <dbReference type="ARBA" id="ARBA00007603"/>
    </source>
</evidence>
<comment type="subcellular location">
    <subcellularLocation>
        <location evidence="1">Golgi apparatus membrane</location>
        <topology evidence="1">Peripheral membrane protein</topology>
    </subcellularLocation>
</comment>
<dbReference type="GO" id="GO:0017119">
    <property type="term" value="C:Golgi transport complex"/>
    <property type="evidence" value="ECO:0007669"/>
    <property type="project" value="TreeGrafter"/>
</dbReference>
<feature type="domain" description="Conserved oligomeric Golgi complex subunit 2 N-terminal" evidence="9">
    <location>
        <begin position="32"/>
        <end position="105"/>
    </location>
</feature>
<dbReference type="GO" id="GO:0006891">
    <property type="term" value="P:intra-Golgi vesicle-mediated transport"/>
    <property type="evidence" value="ECO:0007669"/>
    <property type="project" value="TreeGrafter"/>
</dbReference>
<evidence type="ECO:0000256" key="1">
    <source>
        <dbReference type="ARBA" id="ARBA00004395"/>
    </source>
</evidence>
<organism evidence="11">
    <name type="scientific">Ascaris suum</name>
    <name type="common">Pig roundworm</name>
    <name type="synonym">Ascaris lumbricoides</name>
    <dbReference type="NCBI Taxonomy" id="6253"/>
    <lineage>
        <taxon>Eukaryota</taxon>
        <taxon>Metazoa</taxon>
        <taxon>Ecdysozoa</taxon>
        <taxon>Nematoda</taxon>
        <taxon>Chromadorea</taxon>
        <taxon>Rhabditida</taxon>
        <taxon>Spirurina</taxon>
        <taxon>Ascaridomorpha</taxon>
        <taxon>Ascaridoidea</taxon>
        <taxon>Ascarididae</taxon>
        <taxon>Ascaris</taxon>
    </lineage>
</organism>
<accession>F1KUU6</accession>
<keyword evidence="6" id="KW-0333">Golgi apparatus</keyword>